<dbReference type="EMBL" id="LXQA011111794">
    <property type="protein sequence ID" value="MCI85285.1"/>
    <property type="molecule type" value="Genomic_DNA"/>
</dbReference>
<keyword evidence="2" id="KW-1185">Reference proteome</keyword>
<protein>
    <submittedName>
        <fullName evidence="1">Uncharacterized protein</fullName>
    </submittedName>
</protein>
<dbReference type="AlphaFoldDB" id="A0A392VEM2"/>
<proteinExistence type="predicted"/>
<reference evidence="1 2" key="1">
    <citation type="journal article" date="2018" name="Front. Plant Sci.">
        <title>Red Clover (Trifolium pratense) and Zigzag Clover (T. medium) - A Picture of Genomic Similarities and Differences.</title>
        <authorList>
            <person name="Dluhosova J."/>
            <person name="Istvanek J."/>
            <person name="Nedelnik J."/>
            <person name="Repkova J."/>
        </authorList>
    </citation>
    <scope>NUCLEOTIDE SEQUENCE [LARGE SCALE GENOMIC DNA]</scope>
    <source>
        <strain evidence="2">cv. 10/8</strain>
        <tissue evidence="1">Leaf</tissue>
    </source>
</reference>
<accession>A0A392VEM2</accession>
<sequence>MGDHSLMRLLLEQYQLEVDELLNLKLK</sequence>
<organism evidence="1 2">
    <name type="scientific">Trifolium medium</name>
    <dbReference type="NCBI Taxonomy" id="97028"/>
    <lineage>
        <taxon>Eukaryota</taxon>
        <taxon>Viridiplantae</taxon>
        <taxon>Streptophyta</taxon>
        <taxon>Embryophyta</taxon>
        <taxon>Tracheophyta</taxon>
        <taxon>Spermatophyta</taxon>
        <taxon>Magnoliopsida</taxon>
        <taxon>eudicotyledons</taxon>
        <taxon>Gunneridae</taxon>
        <taxon>Pentapetalae</taxon>
        <taxon>rosids</taxon>
        <taxon>fabids</taxon>
        <taxon>Fabales</taxon>
        <taxon>Fabaceae</taxon>
        <taxon>Papilionoideae</taxon>
        <taxon>50 kb inversion clade</taxon>
        <taxon>NPAAA clade</taxon>
        <taxon>Hologalegina</taxon>
        <taxon>IRL clade</taxon>
        <taxon>Trifolieae</taxon>
        <taxon>Trifolium</taxon>
    </lineage>
</organism>
<evidence type="ECO:0000313" key="2">
    <source>
        <dbReference type="Proteomes" id="UP000265520"/>
    </source>
</evidence>
<evidence type="ECO:0000313" key="1">
    <source>
        <dbReference type="EMBL" id="MCI85285.1"/>
    </source>
</evidence>
<comment type="caution">
    <text evidence="1">The sequence shown here is derived from an EMBL/GenBank/DDBJ whole genome shotgun (WGS) entry which is preliminary data.</text>
</comment>
<feature type="non-terminal residue" evidence="1">
    <location>
        <position position="27"/>
    </location>
</feature>
<dbReference type="Proteomes" id="UP000265520">
    <property type="component" value="Unassembled WGS sequence"/>
</dbReference>
<name>A0A392VEM2_9FABA</name>